<proteinExistence type="predicted"/>
<name>A0ABR4H1G9_9EURO</name>
<feature type="region of interest" description="Disordered" evidence="1">
    <location>
        <begin position="1"/>
        <end position="24"/>
    </location>
</feature>
<feature type="region of interest" description="Disordered" evidence="1">
    <location>
        <begin position="92"/>
        <end position="128"/>
    </location>
</feature>
<organism evidence="2 3">
    <name type="scientific">Aspergillus granulosus</name>
    <dbReference type="NCBI Taxonomy" id="176169"/>
    <lineage>
        <taxon>Eukaryota</taxon>
        <taxon>Fungi</taxon>
        <taxon>Dikarya</taxon>
        <taxon>Ascomycota</taxon>
        <taxon>Pezizomycotina</taxon>
        <taxon>Eurotiomycetes</taxon>
        <taxon>Eurotiomycetidae</taxon>
        <taxon>Eurotiales</taxon>
        <taxon>Aspergillaceae</taxon>
        <taxon>Aspergillus</taxon>
        <taxon>Aspergillus subgen. Nidulantes</taxon>
    </lineage>
</organism>
<keyword evidence="3" id="KW-1185">Reference proteome</keyword>
<accession>A0ABR4H1G9</accession>
<feature type="compositionally biased region" description="Polar residues" evidence="1">
    <location>
        <begin position="92"/>
        <end position="102"/>
    </location>
</feature>
<dbReference type="Proteomes" id="UP001610334">
    <property type="component" value="Unassembled WGS sequence"/>
</dbReference>
<sequence length="128" mass="14681">MQPQLDNYTRIGGSRSQSMTPPLYTLDPCDSIFKSHKQQVYPANRSNYRHQPPTHSPPPLYNRPATISSLSFLPERRTSIHHNGISCTLLSQPPISHHSNLQPKGHLLRPHGVDYPDPQISRRHRYTK</sequence>
<evidence type="ECO:0000256" key="1">
    <source>
        <dbReference type="SAM" id="MobiDB-lite"/>
    </source>
</evidence>
<reference evidence="2 3" key="1">
    <citation type="submission" date="2024-07" db="EMBL/GenBank/DDBJ databases">
        <title>Section-level genome sequencing and comparative genomics of Aspergillus sections Usti and Cavernicolus.</title>
        <authorList>
            <consortium name="Lawrence Berkeley National Laboratory"/>
            <person name="Nybo J.L."/>
            <person name="Vesth T.C."/>
            <person name="Theobald S."/>
            <person name="Frisvad J.C."/>
            <person name="Larsen T.O."/>
            <person name="Kjaerboelling I."/>
            <person name="Rothschild-Mancinelli K."/>
            <person name="Lyhne E.K."/>
            <person name="Kogle M.E."/>
            <person name="Barry K."/>
            <person name="Clum A."/>
            <person name="Na H."/>
            <person name="Ledsgaard L."/>
            <person name="Lin J."/>
            <person name="Lipzen A."/>
            <person name="Kuo A."/>
            <person name="Riley R."/>
            <person name="Mondo S."/>
            <person name="Labutti K."/>
            <person name="Haridas S."/>
            <person name="Pangalinan J."/>
            <person name="Salamov A.A."/>
            <person name="Simmons B.A."/>
            <person name="Magnuson J.K."/>
            <person name="Chen J."/>
            <person name="Drula E."/>
            <person name="Henrissat B."/>
            <person name="Wiebenga A."/>
            <person name="Lubbers R.J."/>
            <person name="Gomes A.C."/>
            <person name="Makela M.R."/>
            <person name="Stajich J."/>
            <person name="Grigoriev I.V."/>
            <person name="Mortensen U.H."/>
            <person name="De Vries R.P."/>
            <person name="Baker S.E."/>
            <person name="Andersen M.R."/>
        </authorList>
    </citation>
    <scope>NUCLEOTIDE SEQUENCE [LARGE SCALE GENOMIC DNA]</scope>
    <source>
        <strain evidence="2 3">CBS 588.65</strain>
    </source>
</reference>
<gene>
    <name evidence="2" type="ORF">BJX63DRAFT_366626</name>
</gene>
<comment type="caution">
    <text evidence="2">The sequence shown here is derived from an EMBL/GenBank/DDBJ whole genome shotgun (WGS) entry which is preliminary data.</text>
</comment>
<dbReference type="EMBL" id="JBFXLT010000092">
    <property type="protein sequence ID" value="KAL2809285.1"/>
    <property type="molecule type" value="Genomic_DNA"/>
</dbReference>
<protein>
    <submittedName>
        <fullName evidence="2">Uncharacterized protein</fullName>
    </submittedName>
</protein>
<evidence type="ECO:0000313" key="2">
    <source>
        <dbReference type="EMBL" id="KAL2809285.1"/>
    </source>
</evidence>
<evidence type="ECO:0000313" key="3">
    <source>
        <dbReference type="Proteomes" id="UP001610334"/>
    </source>
</evidence>